<protein>
    <recommendedName>
        <fullName evidence="11">Fucosyltransferase</fullName>
        <ecNumber evidence="11">2.4.1.-</ecNumber>
    </recommendedName>
</protein>
<dbReference type="InterPro" id="IPR001503">
    <property type="entry name" value="Glyco_trans_10"/>
</dbReference>
<comment type="pathway">
    <text evidence="1">Protein modification; protein glycosylation.</text>
</comment>
<evidence type="ECO:0000313" key="16">
    <source>
        <dbReference type="Proteomes" id="UP000887568"/>
    </source>
</evidence>
<evidence type="ECO:0000256" key="1">
    <source>
        <dbReference type="ARBA" id="ARBA00004922"/>
    </source>
</evidence>
<keyword evidence="5 11" id="KW-0812">Transmembrane</keyword>
<evidence type="ECO:0000256" key="5">
    <source>
        <dbReference type="ARBA" id="ARBA00022692"/>
    </source>
</evidence>
<dbReference type="FunFam" id="3.40.50.11660:FF:000002">
    <property type="entry name" value="Alpha-(1,3)-fucosyltransferase"/>
    <property type="match status" value="1"/>
</dbReference>
<dbReference type="Proteomes" id="UP000887568">
    <property type="component" value="Unplaced"/>
</dbReference>
<keyword evidence="11" id="KW-0333">Golgi apparatus</keyword>
<dbReference type="InterPro" id="IPR055270">
    <property type="entry name" value="Glyco_tran_10_C"/>
</dbReference>
<evidence type="ECO:0000256" key="10">
    <source>
        <dbReference type="ARBA" id="ARBA00060399"/>
    </source>
</evidence>
<name>A0A914AD92_PATMI</name>
<dbReference type="Pfam" id="PF17039">
    <property type="entry name" value="Glyco_tran_10_N"/>
    <property type="match status" value="1"/>
</dbReference>
<evidence type="ECO:0000256" key="6">
    <source>
        <dbReference type="ARBA" id="ARBA00022968"/>
    </source>
</evidence>
<feature type="domain" description="Fucosyltransferase C-terminal" evidence="13">
    <location>
        <begin position="250"/>
        <end position="439"/>
    </location>
</feature>
<evidence type="ECO:0000259" key="14">
    <source>
        <dbReference type="Pfam" id="PF17039"/>
    </source>
</evidence>
<dbReference type="PANTHER" id="PTHR11929:SF198">
    <property type="entry name" value="ALPHA-(1,3)-FUCOSYLTRANSFERASE 11"/>
    <property type="match status" value="1"/>
</dbReference>
<dbReference type="SUPFAM" id="SSF53756">
    <property type="entry name" value="UDP-Glycosyltransferase/glycogen phosphorylase"/>
    <property type="match status" value="1"/>
</dbReference>
<sequence length="532" mass="60854">MEPSVRQRGRSTSKTVQEQLPSQQSTSGKAGFRLKYVILFLCLLFTAIFLGTYFLLGAIGIGYDTLSSGILPSNLKGHFAKGDEIDLSKPKDDLPAKAKPSLKQPNSKALPLPTIVWWTDKLFPHFQGQNTVKIECEPHQGGLGTCLVTTDKNVLSDPLARGVMFYGSDFRAYEAPLPRQPWHEWALLHEESPLNNQIFSHDVMMSQFNHTSTFRRESHYPITTQHINNLEYFTERKPFPLNVKNQHREKLAPIVYIQTHCNVPSDRDRYVKELMKYIDVDSYGKCLNNKKLPESLRDPVESMEAKEFHDFIARYKFHLAFENGICEDYITEKLIRPLHVGSVPIYRGSPSVKDWMPNDHSFILADNFDSPQKLAEFIKGLDKNDKEYLRYLEFKDKGIDNELLRDTMAKRVWGVNEWRKPSFINAFECYLCGRIVERLEAEQAHERDPSAPLLPPSMANGNHVGCPEPTVSFGDISGVARGEDIHFWKEDYWGSKDQAVALKRMIDRGATDSSKLFEELQKMFAEGLLESG</sequence>
<dbReference type="GO" id="GO:0046920">
    <property type="term" value="F:alpha-(1-&gt;3)-fucosyltransferase activity"/>
    <property type="evidence" value="ECO:0007669"/>
    <property type="project" value="TreeGrafter"/>
</dbReference>
<dbReference type="InterPro" id="IPR038577">
    <property type="entry name" value="GT10-like_C_sf"/>
</dbReference>
<evidence type="ECO:0000256" key="4">
    <source>
        <dbReference type="ARBA" id="ARBA00022679"/>
    </source>
</evidence>
<feature type="compositionally biased region" description="Polar residues" evidence="12">
    <location>
        <begin position="10"/>
        <end position="22"/>
    </location>
</feature>
<evidence type="ECO:0000256" key="8">
    <source>
        <dbReference type="ARBA" id="ARBA00023136"/>
    </source>
</evidence>
<feature type="transmembrane region" description="Helical" evidence="11">
    <location>
        <begin position="36"/>
        <end position="63"/>
    </location>
</feature>
<evidence type="ECO:0000256" key="11">
    <source>
        <dbReference type="RuleBase" id="RU003832"/>
    </source>
</evidence>
<comment type="subcellular location">
    <subcellularLocation>
        <location evidence="10">Endomembrane system</location>
        <topology evidence="10">Single-pass type II membrane protein</topology>
    </subcellularLocation>
    <subcellularLocation>
        <location evidence="11">Golgi apparatus</location>
        <location evidence="11">Golgi stack membrane</location>
        <topology evidence="11">Single-pass type II membrane protein</topology>
    </subcellularLocation>
</comment>
<dbReference type="AlphaFoldDB" id="A0A914AD92"/>
<evidence type="ECO:0000313" key="15">
    <source>
        <dbReference type="EnsemblMetazoa" id="XP_038061895.1"/>
    </source>
</evidence>
<dbReference type="Gene3D" id="3.40.50.11660">
    <property type="entry name" value="Glycosyl transferase family 10, C-terminal domain"/>
    <property type="match status" value="1"/>
</dbReference>
<evidence type="ECO:0000256" key="2">
    <source>
        <dbReference type="ARBA" id="ARBA00008919"/>
    </source>
</evidence>
<dbReference type="RefSeq" id="XP_038061895.1">
    <property type="nucleotide sequence ID" value="XM_038205967.1"/>
</dbReference>
<dbReference type="OrthoDB" id="9993460at2759"/>
<reference evidence="15" key="1">
    <citation type="submission" date="2022-11" db="UniProtKB">
        <authorList>
            <consortium name="EnsemblMetazoa"/>
        </authorList>
    </citation>
    <scope>IDENTIFICATION</scope>
</reference>
<dbReference type="EC" id="2.4.1.-" evidence="11"/>
<evidence type="ECO:0000256" key="3">
    <source>
        <dbReference type="ARBA" id="ARBA00022676"/>
    </source>
</evidence>
<dbReference type="Pfam" id="PF00852">
    <property type="entry name" value="Glyco_transf_10"/>
    <property type="match status" value="1"/>
</dbReference>
<feature type="domain" description="Fucosyltransferase N-terminal" evidence="14">
    <location>
        <begin position="113"/>
        <end position="219"/>
    </location>
</feature>
<proteinExistence type="inferred from homology"/>
<keyword evidence="9" id="KW-0325">Glycoprotein</keyword>
<dbReference type="GeneID" id="119732443"/>
<dbReference type="EnsemblMetazoa" id="XM_038205967.1">
    <property type="protein sequence ID" value="XP_038061895.1"/>
    <property type="gene ID" value="LOC119732443"/>
</dbReference>
<evidence type="ECO:0000256" key="7">
    <source>
        <dbReference type="ARBA" id="ARBA00022989"/>
    </source>
</evidence>
<keyword evidence="4 11" id="KW-0808">Transferase</keyword>
<organism evidence="15 16">
    <name type="scientific">Patiria miniata</name>
    <name type="common">Bat star</name>
    <name type="synonym">Asterina miniata</name>
    <dbReference type="NCBI Taxonomy" id="46514"/>
    <lineage>
        <taxon>Eukaryota</taxon>
        <taxon>Metazoa</taxon>
        <taxon>Echinodermata</taxon>
        <taxon>Eleutherozoa</taxon>
        <taxon>Asterozoa</taxon>
        <taxon>Asteroidea</taxon>
        <taxon>Valvatacea</taxon>
        <taxon>Valvatida</taxon>
        <taxon>Asterinidae</taxon>
        <taxon>Patiria</taxon>
    </lineage>
</organism>
<evidence type="ECO:0000256" key="12">
    <source>
        <dbReference type="SAM" id="MobiDB-lite"/>
    </source>
</evidence>
<evidence type="ECO:0000256" key="9">
    <source>
        <dbReference type="ARBA" id="ARBA00023180"/>
    </source>
</evidence>
<keyword evidence="6" id="KW-0735">Signal-anchor</keyword>
<feature type="region of interest" description="Disordered" evidence="12">
    <location>
        <begin position="1"/>
        <end position="22"/>
    </location>
</feature>
<keyword evidence="16" id="KW-1185">Reference proteome</keyword>
<dbReference type="InterPro" id="IPR031481">
    <property type="entry name" value="Glyco_tran_10_N"/>
</dbReference>
<dbReference type="OMA" id="KLWDYVH"/>
<keyword evidence="3 11" id="KW-0328">Glycosyltransferase</keyword>
<keyword evidence="8 11" id="KW-0472">Membrane</keyword>
<dbReference type="CTD" id="286971"/>
<keyword evidence="7 11" id="KW-1133">Transmembrane helix</keyword>
<comment type="similarity">
    <text evidence="2 11">Belongs to the glycosyltransferase 10 family.</text>
</comment>
<accession>A0A914AD92</accession>
<evidence type="ECO:0000259" key="13">
    <source>
        <dbReference type="Pfam" id="PF00852"/>
    </source>
</evidence>
<dbReference type="GO" id="GO:0032580">
    <property type="term" value="C:Golgi cisterna membrane"/>
    <property type="evidence" value="ECO:0007669"/>
    <property type="project" value="UniProtKB-SubCell"/>
</dbReference>
<dbReference type="PANTHER" id="PTHR11929">
    <property type="entry name" value="ALPHA- 1,3 -FUCOSYLTRANSFERASE"/>
    <property type="match status" value="1"/>
</dbReference>